<dbReference type="GO" id="GO:0008168">
    <property type="term" value="F:methyltransferase activity"/>
    <property type="evidence" value="ECO:0007669"/>
    <property type="project" value="UniProtKB-KW"/>
</dbReference>
<dbReference type="GO" id="GO:0032259">
    <property type="term" value="P:methylation"/>
    <property type="evidence" value="ECO:0007669"/>
    <property type="project" value="UniProtKB-KW"/>
</dbReference>
<organism evidence="1">
    <name type="scientific">viral metagenome</name>
    <dbReference type="NCBI Taxonomy" id="1070528"/>
    <lineage>
        <taxon>unclassified sequences</taxon>
        <taxon>metagenomes</taxon>
        <taxon>organismal metagenomes</taxon>
    </lineage>
</organism>
<sequence>MWLDWSVDPADNGKIPRIATKIKNRVNRLKAIGNGQCPPTAATAWKILTNE</sequence>
<reference evidence="1" key="1">
    <citation type="submission" date="2020-03" db="EMBL/GenBank/DDBJ databases">
        <title>The deep terrestrial virosphere.</title>
        <authorList>
            <person name="Holmfeldt K."/>
            <person name="Nilsson E."/>
            <person name="Simone D."/>
            <person name="Lopez-Fernandez M."/>
            <person name="Wu X."/>
            <person name="de Brujin I."/>
            <person name="Lundin D."/>
            <person name="Andersson A."/>
            <person name="Bertilsson S."/>
            <person name="Dopson M."/>
        </authorList>
    </citation>
    <scope>NUCLEOTIDE SEQUENCE</scope>
    <source>
        <strain evidence="1">MM415B05607</strain>
    </source>
</reference>
<proteinExistence type="predicted"/>
<dbReference type="EMBL" id="MT143289">
    <property type="protein sequence ID" value="QJA95144.1"/>
    <property type="molecule type" value="Genomic_DNA"/>
</dbReference>
<accession>A0A6M3LNX8</accession>
<name>A0A6M3LNX8_9ZZZZ</name>
<dbReference type="AlphaFoldDB" id="A0A6M3LNX8"/>
<evidence type="ECO:0000313" key="1">
    <source>
        <dbReference type="EMBL" id="QJA95144.1"/>
    </source>
</evidence>
<protein>
    <submittedName>
        <fullName evidence="1">Putative methyltransferase</fullName>
    </submittedName>
</protein>
<gene>
    <name evidence="1" type="ORF">MM415B05607_0006</name>
</gene>
<keyword evidence="1" id="KW-0808">Transferase</keyword>
<keyword evidence="1" id="KW-0489">Methyltransferase</keyword>